<gene>
    <name evidence="2" type="ORF">RD149_02950</name>
</gene>
<dbReference type="InterPro" id="IPR046229">
    <property type="entry name" value="TnpC-like"/>
</dbReference>
<comment type="caution">
    <text evidence="2">The sequence shown here is derived from an EMBL/GenBank/DDBJ whole genome shotgun (WGS) entry which is preliminary data.</text>
</comment>
<reference evidence="2 3" key="1">
    <citation type="submission" date="2023-08" db="EMBL/GenBank/DDBJ databases">
        <title>Bioegradation of LLDPE and BLDPE plastic by marine bacteria from coast plastic debris.</title>
        <authorList>
            <person name="Rong Z."/>
        </authorList>
    </citation>
    <scope>NUCLEOTIDE SEQUENCE [LARGE SCALE GENOMIC DNA]</scope>
    <source>
        <strain evidence="2 3">Z-2</strain>
    </source>
</reference>
<dbReference type="RefSeq" id="WP_068972564.1">
    <property type="nucleotide sequence ID" value="NZ_JAVLUS010000002.1"/>
</dbReference>
<feature type="region of interest" description="Disordered" evidence="1">
    <location>
        <begin position="1"/>
        <end position="23"/>
    </location>
</feature>
<name>A0ABU2GMM2_9ACTN</name>
<evidence type="ECO:0000313" key="2">
    <source>
        <dbReference type="EMBL" id="MDS1112716.1"/>
    </source>
</evidence>
<proteinExistence type="predicted"/>
<accession>A0ABU2GMM2</accession>
<dbReference type="Pfam" id="PF19776">
    <property type="entry name" value="DUF6262"/>
    <property type="match status" value="1"/>
</dbReference>
<evidence type="ECO:0000256" key="1">
    <source>
        <dbReference type="SAM" id="MobiDB-lite"/>
    </source>
</evidence>
<dbReference type="Proteomes" id="UP001265083">
    <property type="component" value="Unassembled WGS sequence"/>
</dbReference>
<keyword evidence="3" id="KW-1185">Reference proteome</keyword>
<protein>
    <submittedName>
        <fullName evidence="2">DUF6262 family protein</fullName>
    </submittedName>
</protein>
<dbReference type="Gene3D" id="1.20.5.490">
    <property type="entry name" value="Single helix bin"/>
    <property type="match status" value="1"/>
</dbReference>
<sequence>MTPPSDKAVKALNAHARQRSADARRRVQRALRDMIASGATINVNTVAIRAKVARKTIYANPDLREKIQAHSRITAVPDSAPGTEDNSIVSALRAQLTAKDSELRELKNALQQRDNTIAILYGRLEQQDDGSLR</sequence>
<organism evidence="2 3">
    <name type="scientific">Gordonia westfalica</name>
    <dbReference type="NCBI Taxonomy" id="158898"/>
    <lineage>
        <taxon>Bacteria</taxon>
        <taxon>Bacillati</taxon>
        <taxon>Actinomycetota</taxon>
        <taxon>Actinomycetes</taxon>
        <taxon>Mycobacteriales</taxon>
        <taxon>Gordoniaceae</taxon>
        <taxon>Gordonia</taxon>
    </lineage>
</organism>
<evidence type="ECO:0000313" key="3">
    <source>
        <dbReference type="Proteomes" id="UP001265083"/>
    </source>
</evidence>
<dbReference type="EMBL" id="JAVLUS010000002">
    <property type="protein sequence ID" value="MDS1112716.1"/>
    <property type="molecule type" value="Genomic_DNA"/>
</dbReference>